<dbReference type="InterPro" id="IPR016066">
    <property type="entry name" value="A-D-PHexomutase_CS"/>
</dbReference>
<evidence type="ECO:0000259" key="9">
    <source>
        <dbReference type="Pfam" id="PF02878"/>
    </source>
</evidence>
<name>A0A841R1A9_9FIRM</name>
<evidence type="ECO:0000256" key="4">
    <source>
        <dbReference type="ARBA" id="ARBA00022723"/>
    </source>
</evidence>
<organism evidence="12 13">
    <name type="scientific">Negativicoccus succinicivorans</name>
    <dbReference type="NCBI Taxonomy" id="620903"/>
    <lineage>
        <taxon>Bacteria</taxon>
        <taxon>Bacillati</taxon>
        <taxon>Bacillota</taxon>
        <taxon>Negativicutes</taxon>
        <taxon>Veillonellales</taxon>
        <taxon>Veillonellaceae</taxon>
        <taxon>Negativicoccus</taxon>
    </lineage>
</organism>
<dbReference type="GO" id="GO:0000287">
    <property type="term" value="F:magnesium ion binding"/>
    <property type="evidence" value="ECO:0007669"/>
    <property type="project" value="InterPro"/>
</dbReference>
<evidence type="ECO:0000256" key="5">
    <source>
        <dbReference type="ARBA" id="ARBA00022842"/>
    </source>
</evidence>
<gene>
    <name evidence="12" type="ORF">HNR45_000708</name>
</gene>
<dbReference type="InterPro" id="IPR036900">
    <property type="entry name" value="A-D-PHexomutase_C_sf"/>
</dbReference>
<evidence type="ECO:0000256" key="2">
    <source>
        <dbReference type="ARBA" id="ARBA00010231"/>
    </source>
</evidence>
<sequence>MEALEKSRNGFKAYDIRGIVPTEVDEEVSYRVGRAYADQYKARKVAIGRDIRESSPRLSEALARGLTDGGADVYDIGVCGTEMVYFATFHYGLDGGVMVTASHNPVNYNGLKLVREEGIPISADTGLKEIEERVFAGHFATPATKGVYRTLDVQKEYIETLLQYVDLSHLKPMHIVVNAGNGGAGLAFNDLKTHLPFTWHELYMDADATFPHGVPNPMIEENRLVTSRAVVAEKAQLGVAWDGDFDRCFLVDEKGNFVEGYYVLGLLAEHFLEQDPHATIVHDPRLYWNTQAICERYGATAVESKGGHAFMKETMRRVDGLYGAEMSAHHFFRDFSYCDSGMIPWLLVAQIICETGKPLSQLIADMEAQSPCSGEINRVVKSTEETLAVVEAAYRDQAREVKYLDGLSMDFGTWRFNLRQSNTEPLVRFNLETRGDRELMQTKRDEVLALIETTVE</sequence>
<protein>
    <submittedName>
        <fullName evidence="12">Phosphomannomutase</fullName>
    </submittedName>
</protein>
<evidence type="ECO:0000256" key="7">
    <source>
        <dbReference type="RuleBase" id="RU004326"/>
    </source>
</evidence>
<keyword evidence="13" id="KW-1185">Reference proteome</keyword>
<evidence type="ECO:0000313" key="12">
    <source>
        <dbReference type="EMBL" id="MBB6477675.1"/>
    </source>
</evidence>
<dbReference type="InterPro" id="IPR005845">
    <property type="entry name" value="A-D-PHexomutase_a/b/a-II"/>
</dbReference>
<dbReference type="Proteomes" id="UP000591941">
    <property type="component" value="Unassembled WGS sequence"/>
</dbReference>
<dbReference type="Pfam" id="PF02879">
    <property type="entry name" value="PGM_PMM_II"/>
    <property type="match status" value="1"/>
</dbReference>
<dbReference type="PANTHER" id="PTHR43771:SF1">
    <property type="entry name" value="PHOSPHOMANNOMUTASE"/>
    <property type="match status" value="1"/>
</dbReference>
<dbReference type="PRINTS" id="PR00509">
    <property type="entry name" value="PGMPMM"/>
</dbReference>
<dbReference type="SUPFAM" id="SSF53738">
    <property type="entry name" value="Phosphoglucomutase, first 3 domains"/>
    <property type="match status" value="3"/>
</dbReference>
<evidence type="ECO:0000256" key="6">
    <source>
        <dbReference type="ARBA" id="ARBA00023235"/>
    </source>
</evidence>
<dbReference type="GO" id="GO:0016868">
    <property type="term" value="F:intramolecular phosphotransferase activity"/>
    <property type="evidence" value="ECO:0007669"/>
    <property type="project" value="InterPro"/>
</dbReference>
<feature type="domain" description="Alpha-D-phosphohexomutase alpha/beta/alpha" evidence="11">
    <location>
        <begin position="260"/>
        <end position="366"/>
    </location>
</feature>
<feature type="domain" description="Alpha-D-phosphohexomutase alpha/beta/alpha" evidence="9">
    <location>
        <begin position="9"/>
        <end position="138"/>
    </location>
</feature>
<dbReference type="InterPro" id="IPR005843">
    <property type="entry name" value="A-D-PHexomutase_C"/>
</dbReference>
<evidence type="ECO:0000256" key="3">
    <source>
        <dbReference type="ARBA" id="ARBA00022553"/>
    </source>
</evidence>
<dbReference type="AlphaFoldDB" id="A0A841R1A9"/>
<proteinExistence type="inferred from homology"/>
<feature type="domain" description="Alpha-D-phosphohexomutase C-terminal" evidence="8">
    <location>
        <begin position="375"/>
        <end position="446"/>
    </location>
</feature>
<feature type="domain" description="Alpha-D-phosphohexomutase alpha/beta/alpha" evidence="10">
    <location>
        <begin position="155"/>
        <end position="255"/>
    </location>
</feature>
<dbReference type="Gene3D" id="3.30.310.50">
    <property type="entry name" value="Alpha-D-phosphohexomutase, C-terminal domain"/>
    <property type="match status" value="1"/>
</dbReference>
<keyword evidence="6" id="KW-0413">Isomerase</keyword>
<keyword evidence="3" id="KW-0597">Phosphoprotein</keyword>
<evidence type="ECO:0000256" key="1">
    <source>
        <dbReference type="ARBA" id="ARBA00001946"/>
    </source>
</evidence>
<dbReference type="Pfam" id="PF00408">
    <property type="entry name" value="PGM_PMM_IV"/>
    <property type="match status" value="1"/>
</dbReference>
<reference evidence="12 13" key="1">
    <citation type="submission" date="2020-08" db="EMBL/GenBank/DDBJ databases">
        <title>Genomic Encyclopedia of Type Strains, Phase IV (KMG-IV): sequencing the most valuable type-strain genomes for metagenomic binning, comparative biology and taxonomic classification.</title>
        <authorList>
            <person name="Goeker M."/>
        </authorList>
    </citation>
    <scope>NUCLEOTIDE SEQUENCE [LARGE SCALE GENOMIC DNA]</scope>
    <source>
        <strain evidence="12 13">DSM 21255</strain>
    </source>
</reference>
<evidence type="ECO:0000259" key="11">
    <source>
        <dbReference type="Pfam" id="PF02880"/>
    </source>
</evidence>
<dbReference type="Pfam" id="PF02880">
    <property type="entry name" value="PGM_PMM_III"/>
    <property type="match status" value="1"/>
</dbReference>
<dbReference type="GeneID" id="93485974"/>
<evidence type="ECO:0000259" key="8">
    <source>
        <dbReference type="Pfam" id="PF00408"/>
    </source>
</evidence>
<dbReference type="InterPro" id="IPR016055">
    <property type="entry name" value="A-D-PHexomutase_a/b/a-I/II/III"/>
</dbReference>
<dbReference type="RefSeq" id="WP_184327544.1">
    <property type="nucleotide sequence ID" value="NZ_CABWNB010000002.1"/>
</dbReference>
<comment type="similarity">
    <text evidence="2 7">Belongs to the phosphohexose mutase family.</text>
</comment>
<dbReference type="InterPro" id="IPR005846">
    <property type="entry name" value="A-D-PHexomutase_a/b/a-III"/>
</dbReference>
<comment type="cofactor">
    <cofactor evidence="1">
        <name>Mg(2+)</name>
        <dbReference type="ChEBI" id="CHEBI:18420"/>
    </cofactor>
</comment>
<comment type="caution">
    <text evidence="12">The sequence shown here is derived from an EMBL/GenBank/DDBJ whole genome shotgun (WGS) entry which is preliminary data.</text>
</comment>
<dbReference type="PANTHER" id="PTHR43771">
    <property type="entry name" value="PHOSPHOMANNOMUTASE"/>
    <property type="match status" value="1"/>
</dbReference>
<dbReference type="SUPFAM" id="SSF55957">
    <property type="entry name" value="Phosphoglucomutase, C-terminal domain"/>
    <property type="match status" value="1"/>
</dbReference>
<dbReference type="EMBL" id="JACHHI010000003">
    <property type="protein sequence ID" value="MBB6477675.1"/>
    <property type="molecule type" value="Genomic_DNA"/>
</dbReference>
<dbReference type="Pfam" id="PF02878">
    <property type="entry name" value="PGM_PMM_I"/>
    <property type="match status" value="1"/>
</dbReference>
<dbReference type="InterPro" id="IPR005841">
    <property type="entry name" value="Alpha-D-phosphohexomutase_SF"/>
</dbReference>
<dbReference type="Gene3D" id="3.40.120.10">
    <property type="entry name" value="Alpha-D-Glucose-1,6-Bisphosphate, subunit A, domain 3"/>
    <property type="match status" value="3"/>
</dbReference>
<dbReference type="InterPro" id="IPR005844">
    <property type="entry name" value="A-D-PHexomutase_a/b/a-I"/>
</dbReference>
<dbReference type="CDD" id="cd03089">
    <property type="entry name" value="PMM_PGM"/>
    <property type="match status" value="1"/>
</dbReference>
<evidence type="ECO:0000313" key="13">
    <source>
        <dbReference type="Proteomes" id="UP000591941"/>
    </source>
</evidence>
<accession>A0A841R1A9</accession>
<evidence type="ECO:0000259" key="10">
    <source>
        <dbReference type="Pfam" id="PF02879"/>
    </source>
</evidence>
<dbReference type="GO" id="GO:0005975">
    <property type="term" value="P:carbohydrate metabolic process"/>
    <property type="evidence" value="ECO:0007669"/>
    <property type="project" value="InterPro"/>
</dbReference>
<keyword evidence="5 7" id="KW-0460">Magnesium</keyword>
<dbReference type="PROSITE" id="PS00710">
    <property type="entry name" value="PGM_PMM"/>
    <property type="match status" value="1"/>
</dbReference>
<keyword evidence="4 7" id="KW-0479">Metal-binding</keyword>